<proteinExistence type="inferred from homology"/>
<evidence type="ECO:0000256" key="9">
    <source>
        <dbReference type="ARBA" id="ARBA00057405"/>
    </source>
</evidence>
<dbReference type="InterPro" id="IPR006811">
    <property type="entry name" value="RNA_pol_II_suA"/>
</dbReference>
<reference evidence="12" key="2">
    <citation type="submission" date="2025-09" db="UniProtKB">
        <authorList>
            <consortium name="Ensembl"/>
        </authorList>
    </citation>
    <scope>IDENTIFICATION</scope>
</reference>
<evidence type="ECO:0000256" key="3">
    <source>
        <dbReference type="ARBA" id="ARBA00022664"/>
    </source>
</evidence>
<reference evidence="12" key="1">
    <citation type="submission" date="2025-08" db="UniProtKB">
        <authorList>
            <consortium name="Ensembl"/>
        </authorList>
    </citation>
    <scope>IDENTIFICATION</scope>
</reference>
<dbReference type="FunFam" id="3.40.50.2300:FF:000066">
    <property type="entry name" value="RNA polymerase II subunit A C-terminal domain phosphatase SSU72"/>
    <property type="match status" value="1"/>
</dbReference>
<keyword evidence="13" id="KW-1185">Reference proteome</keyword>
<dbReference type="Ensembl" id="ENSSDAT00000027060.1">
    <property type="protein sequence ID" value="ENSSDAP00000023648.1"/>
    <property type="gene ID" value="ENSSDAG00000021544.1"/>
</dbReference>
<evidence type="ECO:0000256" key="4">
    <source>
        <dbReference type="ARBA" id="ARBA00022801"/>
    </source>
</evidence>
<evidence type="ECO:0000256" key="8">
    <source>
        <dbReference type="ARBA" id="ARBA00048336"/>
    </source>
</evidence>
<comment type="function">
    <text evidence="9">Protein phosphatase that catalyzes the dephosphorylation of the C-terminal domain of RNA polymerase II. Plays a role in RNA processing and termination. Plays a role in pre-mRNA polyadenylation via its interaction with SYMPK.</text>
</comment>
<evidence type="ECO:0000256" key="6">
    <source>
        <dbReference type="ARBA" id="ARBA00023242"/>
    </source>
</evidence>
<comment type="catalytic activity">
    <reaction evidence="7 11">
        <text>O-phospho-L-seryl-[protein] + H2O = L-seryl-[protein] + phosphate</text>
        <dbReference type="Rhea" id="RHEA:20629"/>
        <dbReference type="Rhea" id="RHEA-COMP:9863"/>
        <dbReference type="Rhea" id="RHEA-COMP:11604"/>
        <dbReference type="ChEBI" id="CHEBI:15377"/>
        <dbReference type="ChEBI" id="CHEBI:29999"/>
        <dbReference type="ChEBI" id="CHEBI:43474"/>
        <dbReference type="ChEBI" id="CHEBI:83421"/>
        <dbReference type="EC" id="3.1.3.16"/>
    </reaction>
</comment>
<dbReference type="SUPFAM" id="SSF52788">
    <property type="entry name" value="Phosphotyrosine protein phosphatases I"/>
    <property type="match status" value="1"/>
</dbReference>
<dbReference type="EC" id="3.1.3.16" evidence="11"/>
<evidence type="ECO:0000256" key="7">
    <source>
        <dbReference type="ARBA" id="ARBA00047761"/>
    </source>
</evidence>
<comment type="catalytic activity">
    <reaction evidence="8 11">
        <text>O-phospho-L-threonyl-[protein] + H2O = L-threonyl-[protein] + phosphate</text>
        <dbReference type="Rhea" id="RHEA:47004"/>
        <dbReference type="Rhea" id="RHEA-COMP:11060"/>
        <dbReference type="Rhea" id="RHEA-COMP:11605"/>
        <dbReference type="ChEBI" id="CHEBI:15377"/>
        <dbReference type="ChEBI" id="CHEBI:30013"/>
        <dbReference type="ChEBI" id="CHEBI:43474"/>
        <dbReference type="ChEBI" id="CHEBI:61977"/>
        <dbReference type="EC" id="3.1.3.16"/>
    </reaction>
</comment>
<dbReference type="PANTHER" id="PTHR20383">
    <property type="entry name" value="RNA POLYMERASE II SUBUNIT A C-TERMINAL DOMAIN PHOSPHATASE"/>
    <property type="match status" value="1"/>
</dbReference>
<dbReference type="FunFam" id="3.40.50.2300:FF:000039">
    <property type="entry name" value="RNA polymerase II subunit A C-terminal domain phosphatase"/>
    <property type="match status" value="1"/>
</dbReference>
<evidence type="ECO:0000256" key="5">
    <source>
        <dbReference type="ARBA" id="ARBA00022912"/>
    </source>
</evidence>
<evidence type="ECO:0000256" key="10">
    <source>
        <dbReference type="ARBA" id="ARBA00065667"/>
    </source>
</evidence>
<organism evidence="12 13">
    <name type="scientific">Spermophilus dauricus</name>
    <name type="common">Daurian ground squirrel</name>
    <dbReference type="NCBI Taxonomy" id="99837"/>
    <lineage>
        <taxon>Eukaryota</taxon>
        <taxon>Metazoa</taxon>
        <taxon>Chordata</taxon>
        <taxon>Craniata</taxon>
        <taxon>Vertebrata</taxon>
        <taxon>Euteleostomi</taxon>
        <taxon>Mammalia</taxon>
        <taxon>Eutheria</taxon>
        <taxon>Euarchontoglires</taxon>
        <taxon>Glires</taxon>
        <taxon>Rodentia</taxon>
        <taxon>Sciuromorpha</taxon>
        <taxon>Sciuridae</taxon>
        <taxon>Xerinae</taxon>
        <taxon>Marmotini</taxon>
        <taxon>Spermophilus</taxon>
    </lineage>
</organism>
<dbReference type="Pfam" id="PF04722">
    <property type="entry name" value="Ssu72"/>
    <property type="match status" value="1"/>
</dbReference>
<dbReference type="AlphaFoldDB" id="A0A8C9QI14"/>
<evidence type="ECO:0000256" key="11">
    <source>
        <dbReference type="RuleBase" id="RU369031"/>
    </source>
</evidence>
<evidence type="ECO:0000313" key="13">
    <source>
        <dbReference type="Proteomes" id="UP000694422"/>
    </source>
</evidence>
<keyword evidence="6 11" id="KW-0539">Nucleus</keyword>
<evidence type="ECO:0000256" key="1">
    <source>
        <dbReference type="ARBA" id="ARBA00004123"/>
    </source>
</evidence>
<comment type="subcellular location">
    <subcellularLocation>
        <location evidence="1 11">Nucleus</location>
    </subcellularLocation>
</comment>
<comment type="similarity">
    <text evidence="2 11">Belongs to the SSU72 phosphatase family.</text>
</comment>
<keyword evidence="3 11" id="KW-0507">mRNA processing</keyword>
<accession>A0A8C9QI14</accession>
<dbReference type="GO" id="GO:0008420">
    <property type="term" value="F:RNA polymerase II CTD heptapeptide repeat phosphatase activity"/>
    <property type="evidence" value="ECO:0007669"/>
    <property type="project" value="UniProtKB-ARBA"/>
</dbReference>
<keyword evidence="5 11" id="KW-0904">Protein phosphatase</keyword>
<name>A0A8C9QI14_SPEDA</name>
<dbReference type="Gene3D" id="3.40.50.2300">
    <property type="match status" value="2"/>
</dbReference>
<dbReference type="InterPro" id="IPR036196">
    <property type="entry name" value="Ptyr_pPase_sf"/>
</dbReference>
<protein>
    <recommendedName>
        <fullName evidence="11">RNA polymerase II subunit A C-terminal domain phosphatase SSU72</fullName>
        <shortName evidence="11">CTD phosphatase SSU72</shortName>
        <ecNumber evidence="11">3.1.3.16</ecNumber>
    </recommendedName>
</protein>
<dbReference type="GO" id="GO:0031124">
    <property type="term" value="P:mRNA 3'-end processing"/>
    <property type="evidence" value="ECO:0007669"/>
    <property type="project" value="UniProtKB-ARBA"/>
</dbReference>
<dbReference type="Proteomes" id="UP000694422">
    <property type="component" value="Unplaced"/>
</dbReference>
<comment type="subunit">
    <text evidence="10">Interacts with GTF2B (via C-terminus); this interaction is inhibited by SYMPK. Interacts with RB1. Interacts with CD226. Interacts with SYMPK.</text>
</comment>
<evidence type="ECO:0000256" key="2">
    <source>
        <dbReference type="ARBA" id="ARBA00008978"/>
    </source>
</evidence>
<dbReference type="GO" id="GO:0005634">
    <property type="term" value="C:nucleus"/>
    <property type="evidence" value="ECO:0007669"/>
    <property type="project" value="UniProtKB-SubCell"/>
</dbReference>
<keyword evidence="4 11" id="KW-0378">Hydrolase</keyword>
<sequence>FHFPDQGRFRERMAMDLRWSRLRVAVVCSNNLNRSMVAHRLLSKQGFNVRSFGTGAHVRLPGPESGKQNVYDFRTTYDEMFHDLLRKDENFYAQNGILRMLDRNRRIKLRPERFQDCEDEFDLIFTCKELVYDKVVEVLNSREQVTCQPVHVINVDIVDNHREATRGGLIIWEICMCILHLSDMENDIDGMLQNFEKKTGKAFLHTVCFY</sequence>
<evidence type="ECO:0000313" key="12">
    <source>
        <dbReference type="Ensembl" id="ENSSDAP00000023648.1"/>
    </source>
</evidence>